<evidence type="ECO:0000256" key="3">
    <source>
        <dbReference type="ARBA" id="ARBA00023163"/>
    </source>
</evidence>
<evidence type="ECO:0000256" key="1">
    <source>
        <dbReference type="ARBA" id="ARBA00023015"/>
    </source>
</evidence>
<dbReference type="EMBL" id="WLYK01000008">
    <property type="protein sequence ID" value="MTD16097.1"/>
    <property type="molecule type" value="Genomic_DNA"/>
</dbReference>
<evidence type="ECO:0000256" key="2">
    <source>
        <dbReference type="ARBA" id="ARBA00023125"/>
    </source>
</evidence>
<dbReference type="CDD" id="cd00090">
    <property type="entry name" value="HTH_ARSR"/>
    <property type="match status" value="1"/>
</dbReference>
<dbReference type="RefSeq" id="WP_154770067.1">
    <property type="nucleotide sequence ID" value="NZ_WLYK01000008.1"/>
</dbReference>
<proteinExistence type="predicted"/>
<sequence>MTVATARETPDLPAPEAVSELADIFGVLSDPGRLTLLITLLDAGELCVHDLAAAAGMSESAVSHALRLLRAHRVVHVRKAGRMSFYRLADSHVRQLLDLGLQHIGHSS</sequence>
<evidence type="ECO:0000313" key="6">
    <source>
        <dbReference type="Proteomes" id="UP000460221"/>
    </source>
</evidence>
<dbReference type="NCBIfam" id="NF033788">
    <property type="entry name" value="HTH_metalloreg"/>
    <property type="match status" value="1"/>
</dbReference>
<keyword evidence="1" id="KW-0805">Transcription regulation</keyword>
<dbReference type="SUPFAM" id="SSF46785">
    <property type="entry name" value="Winged helix' DNA-binding domain"/>
    <property type="match status" value="1"/>
</dbReference>
<dbReference type="PANTHER" id="PTHR43132">
    <property type="entry name" value="ARSENICAL RESISTANCE OPERON REPRESSOR ARSR-RELATED"/>
    <property type="match status" value="1"/>
</dbReference>
<organism evidence="5 6">
    <name type="scientific">Nakamurella alba</name>
    <dbReference type="NCBI Taxonomy" id="2665158"/>
    <lineage>
        <taxon>Bacteria</taxon>
        <taxon>Bacillati</taxon>
        <taxon>Actinomycetota</taxon>
        <taxon>Actinomycetes</taxon>
        <taxon>Nakamurellales</taxon>
        <taxon>Nakamurellaceae</taxon>
        <taxon>Nakamurella</taxon>
    </lineage>
</organism>
<dbReference type="Pfam" id="PF01022">
    <property type="entry name" value="HTH_5"/>
    <property type="match status" value="1"/>
</dbReference>
<dbReference type="Gene3D" id="1.10.10.10">
    <property type="entry name" value="Winged helix-like DNA-binding domain superfamily/Winged helix DNA-binding domain"/>
    <property type="match status" value="1"/>
</dbReference>
<reference evidence="5 6" key="1">
    <citation type="submission" date="2019-11" db="EMBL/GenBank/DDBJ databases">
        <authorList>
            <person name="Jiang L.-Q."/>
        </authorList>
    </citation>
    <scope>NUCLEOTIDE SEQUENCE [LARGE SCALE GENOMIC DNA]</scope>
    <source>
        <strain evidence="5 6">YIM 132087</strain>
    </source>
</reference>
<evidence type="ECO:0000313" key="5">
    <source>
        <dbReference type="EMBL" id="MTD16097.1"/>
    </source>
</evidence>
<dbReference type="SMART" id="SM00418">
    <property type="entry name" value="HTH_ARSR"/>
    <property type="match status" value="1"/>
</dbReference>
<gene>
    <name evidence="5" type="ORF">GIS00_19345</name>
</gene>
<dbReference type="InterPro" id="IPR036390">
    <property type="entry name" value="WH_DNA-bd_sf"/>
</dbReference>
<keyword evidence="3" id="KW-0804">Transcription</keyword>
<feature type="domain" description="HTH arsR-type" evidence="4">
    <location>
        <begin position="13"/>
        <end position="108"/>
    </location>
</feature>
<dbReference type="AlphaFoldDB" id="A0A7K1FPN9"/>
<name>A0A7K1FPN9_9ACTN</name>
<accession>A0A7K1FPN9</accession>
<dbReference type="InterPro" id="IPR051011">
    <property type="entry name" value="Metal_resp_trans_reg"/>
</dbReference>
<dbReference type="InterPro" id="IPR001845">
    <property type="entry name" value="HTH_ArsR_DNA-bd_dom"/>
</dbReference>
<comment type="caution">
    <text evidence="5">The sequence shown here is derived from an EMBL/GenBank/DDBJ whole genome shotgun (WGS) entry which is preliminary data.</text>
</comment>
<dbReference type="PRINTS" id="PR00778">
    <property type="entry name" value="HTHARSR"/>
</dbReference>
<dbReference type="GO" id="GO:0003700">
    <property type="term" value="F:DNA-binding transcription factor activity"/>
    <property type="evidence" value="ECO:0007669"/>
    <property type="project" value="InterPro"/>
</dbReference>
<dbReference type="PANTHER" id="PTHR43132:SF6">
    <property type="entry name" value="HTH-TYPE TRANSCRIPTIONAL REPRESSOR CZRA"/>
    <property type="match status" value="1"/>
</dbReference>
<dbReference type="PROSITE" id="PS50987">
    <property type="entry name" value="HTH_ARSR_2"/>
    <property type="match status" value="1"/>
</dbReference>
<keyword evidence="6" id="KW-1185">Reference proteome</keyword>
<protein>
    <submittedName>
        <fullName evidence="5">Metalloregulator ArsR/SmtB family transcription factor</fullName>
    </submittedName>
</protein>
<dbReference type="Proteomes" id="UP000460221">
    <property type="component" value="Unassembled WGS sequence"/>
</dbReference>
<evidence type="ECO:0000259" key="4">
    <source>
        <dbReference type="PROSITE" id="PS50987"/>
    </source>
</evidence>
<dbReference type="GO" id="GO:0003677">
    <property type="term" value="F:DNA binding"/>
    <property type="evidence" value="ECO:0007669"/>
    <property type="project" value="UniProtKB-KW"/>
</dbReference>
<dbReference type="InterPro" id="IPR011991">
    <property type="entry name" value="ArsR-like_HTH"/>
</dbReference>
<keyword evidence="2" id="KW-0238">DNA-binding</keyword>
<dbReference type="InterPro" id="IPR036388">
    <property type="entry name" value="WH-like_DNA-bd_sf"/>
</dbReference>